<keyword evidence="2" id="KW-1185">Reference proteome</keyword>
<sequence length="874" mass="97162">MHSVAQTTLTGTITDAQRQPIPGALVEVQPLPALDESAVAVTDEAGRFTVRLAFTADSVLLSARSLSFQEQTRRLRNQSQAISLALPASTTQLKEVTIKAPPIRREGDTLSYRVSAFTEQKDRVIADVLKKLPGVEVEADGRILYEGRPIQKFYINGADLLESRYSQASNNLPAEAVQDVQVLKRHQPIAALRGVQNTEQASLNISLKKKVTATGQARLGLGAAPLLWNANLSPMLFTPRQQLLDTYQTNNTGQDVAAELKPLGLDDFQRLREPGLRKPELTGIQGLGAPPLPASRWLFNRVHLLSANHLVPFSKEAQLRLNASYLTDEQTRTGTTRTRYTLPDGRAITLTEDKRNELRPRQLTMDLAYIRNVKQYYLKNTLSLVRSWDEQTGLLTRGPEAELLRQQARNPFTSFSNRLALVRPAGAGRMVQVNSVLTLAGSPQRLLVAPGPLPEVLAGGQPYAQARQEARQHTLYTSNSAALLWGRAHWHYTATAGFTQEIQGLTSELGVSSGTEGAEAPTPDTLRNRLRAHQARYYLQPALEYKTARWHLEAEAPLSYRTFRATDAPLAAAQHRRWLALEPQISGRYELSGLWNARAGAELTNQPGSPEQLYYGYLLRDYRTLQRNAAPLTQERVISSRLGLYYENPLTSWFYQATYSFSSSTRNQLLRSLVRPDGTLTTVAVARRATAPRHTLAAQASKFISPWKTTLTLQLSGSASQQPLLLNATPATTRNQSGTVRLRANAAAFSWGSLEYAGLLTALRSRVDAAAQPTTRLQEHRASLALYPTERHQLLFATEYYQNAGTGATVRTFFADASYRYTLPTARKLDVEVRASNLLNSRAYQYAFVYDFVLVQNEYALRPRQLLVSARASF</sequence>
<name>A0A7W9T0H1_9BACT</name>
<dbReference type="RefSeq" id="WP_183402724.1">
    <property type="nucleotide sequence ID" value="NZ_JACHGG010000002.1"/>
</dbReference>
<dbReference type="Pfam" id="PF13620">
    <property type="entry name" value="CarboxypepD_reg"/>
    <property type="match status" value="1"/>
</dbReference>
<reference evidence="1 2" key="1">
    <citation type="submission" date="2020-08" db="EMBL/GenBank/DDBJ databases">
        <title>Genomic Encyclopedia of Type Strains, Phase IV (KMG-IV): sequencing the most valuable type-strain genomes for metagenomic binning, comparative biology and taxonomic classification.</title>
        <authorList>
            <person name="Goeker M."/>
        </authorList>
    </citation>
    <scope>NUCLEOTIDE SEQUENCE [LARGE SCALE GENOMIC DNA]</scope>
    <source>
        <strain evidence="1 2">DSM 26718</strain>
    </source>
</reference>
<dbReference type="SUPFAM" id="SSF49464">
    <property type="entry name" value="Carboxypeptidase regulatory domain-like"/>
    <property type="match status" value="1"/>
</dbReference>
<protein>
    <recommendedName>
        <fullName evidence="3">TonB-dependent receptor</fullName>
    </recommendedName>
</protein>
<organism evidence="1 2">
    <name type="scientific">Hymenobacter luteus</name>
    <dbReference type="NCBI Taxonomy" id="1411122"/>
    <lineage>
        <taxon>Bacteria</taxon>
        <taxon>Pseudomonadati</taxon>
        <taxon>Bacteroidota</taxon>
        <taxon>Cytophagia</taxon>
        <taxon>Cytophagales</taxon>
        <taxon>Hymenobacteraceae</taxon>
        <taxon>Hymenobacter</taxon>
    </lineage>
</organism>
<accession>A0A7W9T0H1</accession>
<dbReference type="EMBL" id="JACHGG010000002">
    <property type="protein sequence ID" value="MBB6059141.1"/>
    <property type="molecule type" value="Genomic_DNA"/>
</dbReference>
<dbReference type="Proteomes" id="UP000532746">
    <property type="component" value="Unassembled WGS sequence"/>
</dbReference>
<dbReference type="AlphaFoldDB" id="A0A7W9T0H1"/>
<dbReference type="SUPFAM" id="SSF56935">
    <property type="entry name" value="Porins"/>
    <property type="match status" value="1"/>
</dbReference>
<gene>
    <name evidence="1" type="ORF">HNQ93_001987</name>
</gene>
<evidence type="ECO:0008006" key="3">
    <source>
        <dbReference type="Google" id="ProtNLM"/>
    </source>
</evidence>
<proteinExistence type="predicted"/>
<dbReference type="InterPro" id="IPR008969">
    <property type="entry name" value="CarboxyPept-like_regulatory"/>
</dbReference>
<evidence type="ECO:0000313" key="2">
    <source>
        <dbReference type="Proteomes" id="UP000532746"/>
    </source>
</evidence>
<evidence type="ECO:0000313" key="1">
    <source>
        <dbReference type="EMBL" id="MBB6059141.1"/>
    </source>
</evidence>
<comment type="caution">
    <text evidence="1">The sequence shown here is derived from an EMBL/GenBank/DDBJ whole genome shotgun (WGS) entry which is preliminary data.</text>
</comment>